<evidence type="ECO:0000259" key="6">
    <source>
        <dbReference type="Pfam" id="PF00931"/>
    </source>
</evidence>
<feature type="repeat" description="WD" evidence="3">
    <location>
        <begin position="666"/>
        <end position="706"/>
    </location>
</feature>
<dbReference type="PANTHER" id="PTHR19848">
    <property type="entry name" value="WD40 REPEAT PROTEIN"/>
    <property type="match status" value="1"/>
</dbReference>
<dbReference type="Pfam" id="PF00931">
    <property type="entry name" value="NB-ARC"/>
    <property type="match status" value="1"/>
</dbReference>
<feature type="repeat" description="WD" evidence="3">
    <location>
        <begin position="715"/>
        <end position="747"/>
    </location>
</feature>
<name>A0A853A282_9ACTN</name>
<proteinExistence type="predicted"/>
<accession>A0A853A282</accession>
<dbReference type="Gene3D" id="3.40.50.300">
    <property type="entry name" value="P-loop containing nucleotide triphosphate hydrolases"/>
    <property type="match status" value="1"/>
</dbReference>
<keyword evidence="2" id="KW-0677">Repeat</keyword>
<dbReference type="Proteomes" id="UP000567795">
    <property type="component" value="Unassembled WGS sequence"/>
</dbReference>
<evidence type="ECO:0000313" key="7">
    <source>
        <dbReference type="EMBL" id="NYI07570.1"/>
    </source>
</evidence>
<dbReference type="EMBL" id="JACBZD010000002">
    <property type="protein sequence ID" value="NYI07570.1"/>
    <property type="molecule type" value="Genomic_DNA"/>
</dbReference>
<comment type="caution">
    <text evidence="7">The sequence shown here is derived from an EMBL/GenBank/DDBJ whole genome shotgun (WGS) entry which is preliminary data.</text>
</comment>
<dbReference type="InterPro" id="IPR002182">
    <property type="entry name" value="NB-ARC"/>
</dbReference>
<dbReference type="GO" id="GO:0043531">
    <property type="term" value="F:ADP binding"/>
    <property type="evidence" value="ECO:0007669"/>
    <property type="project" value="InterPro"/>
</dbReference>
<dbReference type="PANTHER" id="PTHR19848:SF8">
    <property type="entry name" value="F-BOX AND WD REPEAT DOMAIN CONTAINING 7"/>
    <property type="match status" value="1"/>
</dbReference>
<feature type="repeat" description="WD" evidence="3">
    <location>
        <begin position="1000"/>
        <end position="1041"/>
    </location>
</feature>
<dbReference type="CDD" id="cd00200">
    <property type="entry name" value="WD40"/>
    <property type="match status" value="2"/>
</dbReference>
<feature type="repeat" description="WD" evidence="3">
    <location>
        <begin position="916"/>
        <end position="957"/>
    </location>
</feature>
<protein>
    <submittedName>
        <fullName evidence="7">WD40 repeat protein</fullName>
    </submittedName>
</protein>
<dbReference type="PROSITE" id="PS50294">
    <property type="entry name" value="WD_REPEATS_REGION"/>
    <property type="match status" value="13"/>
</dbReference>
<feature type="repeat" description="WD" evidence="3">
    <location>
        <begin position="958"/>
        <end position="999"/>
    </location>
</feature>
<evidence type="ECO:0000256" key="5">
    <source>
        <dbReference type="SAM" id="SignalP"/>
    </source>
</evidence>
<dbReference type="PRINTS" id="PR00320">
    <property type="entry name" value="GPROTEINBRPT"/>
</dbReference>
<dbReference type="SUPFAM" id="SSF50978">
    <property type="entry name" value="WD40 repeat-like"/>
    <property type="match status" value="2"/>
</dbReference>
<reference evidence="7 8" key="1">
    <citation type="submission" date="2020-07" db="EMBL/GenBank/DDBJ databases">
        <title>Sequencing the genomes of 1000 actinobacteria strains.</title>
        <authorList>
            <person name="Klenk H.-P."/>
        </authorList>
    </citation>
    <scope>NUCLEOTIDE SEQUENCE [LARGE SCALE GENOMIC DNA]</scope>
    <source>
        <strain evidence="7 8">DSM 42178</strain>
    </source>
</reference>
<dbReference type="InterPro" id="IPR027417">
    <property type="entry name" value="P-loop_NTPase"/>
</dbReference>
<dbReference type="PRINTS" id="PR00364">
    <property type="entry name" value="DISEASERSIST"/>
</dbReference>
<feature type="chain" id="PRO_5032472211" evidence="5">
    <location>
        <begin position="21"/>
        <end position="1159"/>
    </location>
</feature>
<dbReference type="InterPro" id="IPR015943">
    <property type="entry name" value="WD40/YVTN_repeat-like_dom_sf"/>
</dbReference>
<dbReference type="RefSeq" id="WP_179816554.1">
    <property type="nucleotide sequence ID" value="NZ_JACBZD010000002.1"/>
</dbReference>
<dbReference type="InterPro" id="IPR036322">
    <property type="entry name" value="WD40_repeat_dom_sf"/>
</dbReference>
<keyword evidence="8" id="KW-1185">Reference proteome</keyword>
<feature type="repeat" description="WD" evidence="3">
    <location>
        <begin position="1042"/>
        <end position="1083"/>
    </location>
</feature>
<evidence type="ECO:0000313" key="8">
    <source>
        <dbReference type="Proteomes" id="UP000567795"/>
    </source>
</evidence>
<dbReference type="SMART" id="SM00320">
    <property type="entry name" value="WD40"/>
    <property type="match status" value="13"/>
</dbReference>
<keyword evidence="4" id="KW-0472">Membrane</keyword>
<dbReference type="Gene3D" id="1.10.10.10">
    <property type="entry name" value="Winged helix-like DNA-binding domain superfamily/Winged helix DNA-binding domain"/>
    <property type="match status" value="1"/>
</dbReference>
<dbReference type="Gene3D" id="2.130.10.10">
    <property type="entry name" value="YVTN repeat-like/Quinoprotein amine dehydrogenase"/>
    <property type="match status" value="4"/>
</dbReference>
<evidence type="ECO:0000256" key="4">
    <source>
        <dbReference type="SAM" id="Phobius"/>
    </source>
</evidence>
<keyword evidence="4" id="KW-0812">Transmembrane</keyword>
<sequence>MVLAGVAAALAVLLGAAVNAATGAERWPGPLDVVRERPWWSVAAIGSLTVLGAVAAAWIQERAPADGGDPPPPPPPVVPGWFVDRAQAREVVAAVCRDGQAVGITTSLYGAGGFGKTTLATAVAAHRRVRRHFRSRVYTVTIGRDVRGPAAVAAKVAEATRFITGDTTEFDDPELAGAHLGRLLDQRPRTLLVLDDVWETEQLAPFLHGGRRCVRLITTRNPGLLPTGTERIPVDEMTPEQARALLTLELASLPAEVVDGLLQATGRWALLLRLTNRQITEQVATGADPVVAAQRILDQLRAAGPAAVDEPASAWNLDDPRLRNQAVEASIQAAATLLPPGGADRFMELGIFAEDEPIPVSAVALLWRATSSLSEEQTRALCRGLERLSLISLDPRDGGRIRLHDIIRDYLRATLGRDRLARLNGQLVDTVAAQLPPAQPLASVVADPQRAWWELQDHYLLDHLIDHLLAAGRTRDAEGVAGDLRWVETRLTQRGPTAPWNDLDRIDTPYTRPLARSLTQAAHLLTPTTPPRALTTVLHQRLHNHPHWHPQIATRQHDPALRPCLINQWPPPDTPHPAVQRTFVGHAGPVFSVAVAPDGVWLATGSWDGTVRVWDRVTGACTATFTSARGVESVAVAPDGTWLASGGSDGVVRVWDRVTGACTATLTGHASAVSSVAVAPDGTWLASGGDGVVRVWDRVTGACTATLTSTRGEFSVAVAPDGAWLASGGSDGVVRVWDRVTGACTATLTGHGGGVLSVAVAPDGAWLATGGSDGVVRVWDRVTGACTATLTGHGGGVLSVAVAPDGAWLATGGSDGVVRVWDRVTGACTATLTGHASAVSSVAVAPDGAWLATGSSDGTVRVWDSRHVGQLPAPAGQAGSVFSVAVAPDGAWLASGGSDGVVRVWDRVTGACTATLTGHGGGVLSVGVASDGSWLATGSSDGVVRVWDRVTGACTATLTGHGGGVLSVVVAPDGAWLAAGGSDGVVRVWDRVTSTCTATLTGHASAVLSVAVAPDGAWLAAGGEDGMVRVWDRVTGACAATLTGHSDGVLSVGVASDGSWLATGSSDGRVRVWDRVTGACTATLAGHRGGVTSVAVAPVGSWLATTGSDGTVRIWDVMEWDTVAVARADGALHSCAWVGSTLDLMVGGERGVYLFSFLP</sequence>
<feature type="transmembrane region" description="Helical" evidence="4">
    <location>
        <begin position="39"/>
        <end position="59"/>
    </location>
</feature>
<dbReference type="PROSITE" id="PS00678">
    <property type="entry name" value="WD_REPEATS_1"/>
    <property type="match status" value="1"/>
</dbReference>
<dbReference type="InterPro" id="IPR001680">
    <property type="entry name" value="WD40_rpt"/>
</dbReference>
<feature type="repeat" description="WD" evidence="3">
    <location>
        <begin position="748"/>
        <end position="789"/>
    </location>
</feature>
<dbReference type="InterPro" id="IPR036388">
    <property type="entry name" value="WH-like_DNA-bd_sf"/>
</dbReference>
<organism evidence="7 8">
    <name type="scientific">Allostreptomyces psammosilenae</name>
    <dbReference type="NCBI Taxonomy" id="1892865"/>
    <lineage>
        <taxon>Bacteria</taxon>
        <taxon>Bacillati</taxon>
        <taxon>Actinomycetota</taxon>
        <taxon>Actinomycetes</taxon>
        <taxon>Kitasatosporales</taxon>
        <taxon>Streptomycetaceae</taxon>
        <taxon>Allostreptomyces</taxon>
    </lineage>
</organism>
<keyword evidence="1 3" id="KW-0853">WD repeat</keyword>
<feature type="repeat" description="WD" evidence="3">
    <location>
        <begin position="874"/>
        <end position="915"/>
    </location>
</feature>
<evidence type="ECO:0000256" key="1">
    <source>
        <dbReference type="ARBA" id="ARBA00022574"/>
    </source>
</evidence>
<feature type="repeat" description="WD" evidence="3">
    <location>
        <begin position="790"/>
        <end position="831"/>
    </location>
</feature>
<keyword evidence="4" id="KW-1133">Transmembrane helix</keyword>
<gene>
    <name evidence="7" type="ORF">FHU37_004599</name>
</gene>
<keyword evidence="5" id="KW-0732">Signal</keyword>
<feature type="repeat" description="WD" evidence="3">
    <location>
        <begin position="1084"/>
        <end position="1125"/>
    </location>
</feature>
<dbReference type="InterPro" id="IPR020472">
    <property type="entry name" value="WD40_PAC1"/>
</dbReference>
<dbReference type="PROSITE" id="PS50082">
    <property type="entry name" value="WD_REPEATS_2"/>
    <property type="match status" value="13"/>
</dbReference>
<dbReference type="SUPFAM" id="SSF52540">
    <property type="entry name" value="P-loop containing nucleoside triphosphate hydrolases"/>
    <property type="match status" value="1"/>
</dbReference>
<feature type="domain" description="NB-ARC" evidence="6">
    <location>
        <begin position="105"/>
        <end position="224"/>
    </location>
</feature>
<evidence type="ECO:0000256" key="2">
    <source>
        <dbReference type="ARBA" id="ARBA00022737"/>
    </source>
</evidence>
<evidence type="ECO:0000256" key="3">
    <source>
        <dbReference type="PROSITE-ProRule" id="PRU00221"/>
    </source>
</evidence>
<feature type="repeat" description="WD" evidence="3">
    <location>
        <begin position="832"/>
        <end position="864"/>
    </location>
</feature>
<dbReference type="Pfam" id="PF00400">
    <property type="entry name" value="WD40"/>
    <property type="match status" value="13"/>
</dbReference>
<dbReference type="AlphaFoldDB" id="A0A853A282"/>
<feature type="signal peptide" evidence="5">
    <location>
        <begin position="1"/>
        <end position="20"/>
    </location>
</feature>
<feature type="repeat" description="WD" evidence="3">
    <location>
        <begin position="583"/>
        <end position="624"/>
    </location>
</feature>
<dbReference type="GO" id="GO:0005829">
    <property type="term" value="C:cytosol"/>
    <property type="evidence" value="ECO:0007669"/>
    <property type="project" value="UniProtKB-ARBA"/>
</dbReference>
<dbReference type="InterPro" id="IPR019775">
    <property type="entry name" value="WD40_repeat_CS"/>
</dbReference>
<feature type="repeat" description="WD" evidence="3">
    <location>
        <begin position="631"/>
        <end position="665"/>
    </location>
</feature>